<keyword evidence="2" id="KW-1185">Reference proteome</keyword>
<dbReference type="Proteomes" id="UP000265520">
    <property type="component" value="Unassembled WGS sequence"/>
</dbReference>
<accession>A0A392UJ12</accession>
<organism evidence="1 2">
    <name type="scientific">Trifolium medium</name>
    <dbReference type="NCBI Taxonomy" id="97028"/>
    <lineage>
        <taxon>Eukaryota</taxon>
        <taxon>Viridiplantae</taxon>
        <taxon>Streptophyta</taxon>
        <taxon>Embryophyta</taxon>
        <taxon>Tracheophyta</taxon>
        <taxon>Spermatophyta</taxon>
        <taxon>Magnoliopsida</taxon>
        <taxon>eudicotyledons</taxon>
        <taxon>Gunneridae</taxon>
        <taxon>Pentapetalae</taxon>
        <taxon>rosids</taxon>
        <taxon>fabids</taxon>
        <taxon>Fabales</taxon>
        <taxon>Fabaceae</taxon>
        <taxon>Papilionoideae</taxon>
        <taxon>50 kb inversion clade</taxon>
        <taxon>NPAAA clade</taxon>
        <taxon>Hologalegina</taxon>
        <taxon>IRL clade</taxon>
        <taxon>Trifolieae</taxon>
        <taxon>Trifolium</taxon>
    </lineage>
</organism>
<dbReference type="AlphaFoldDB" id="A0A392UJ12"/>
<protein>
    <submittedName>
        <fullName evidence="1">Uncharacterized protein</fullName>
    </submittedName>
</protein>
<evidence type="ECO:0000313" key="1">
    <source>
        <dbReference type="EMBL" id="MCI73531.1"/>
    </source>
</evidence>
<name>A0A392UJ12_9FABA</name>
<sequence>MRRKLFQFGYHIYLLFLDVEDKLFNFRILIHPARFQVLETIFDLVIPFIFKLIYRVHHYPFQRRTRCFL</sequence>
<comment type="caution">
    <text evidence="1">The sequence shown here is derived from an EMBL/GenBank/DDBJ whole genome shotgun (WGS) entry which is preliminary data.</text>
</comment>
<proteinExistence type="predicted"/>
<evidence type="ECO:0000313" key="2">
    <source>
        <dbReference type="Proteomes" id="UP000265520"/>
    </source>
</evidence>
<reference evidence="1 2" key="1">
    <citation type="journal article" date="2018" name="Front. Plant Sci.">
        <title>Red Clover (Trifolium pratense) and Zigzag Clover (T. medium) - A Picture of Genomic Similarities and Differences.</title>
        <authorList>
            <person name="Dluhosova J."/>
            <person name="Istvanek J."/>
            <person name="Nedelnik J."/>
            <person name="Repkova J."/>
        </authorList>
    </citation>
    <scope>NUCLEOTIDE SEQUENCE [LARGE SCALE GENOMIC DNA]</scope>
    <source>
        <strain evidence="2">cv. 10/8</strain>
        <tissue evidence="1">Leaf</tissue>
    </source>
</reference>
<dbReference type="EMBL" id="LXQA010840579">
    <property type="protein sequence ID" value="MCI73531.1"/>
    <property type="molecule type" value="Genomic_DNA"/>
</dbReference>
<feature type="non-terminal residue" evidence="1">
    <location>
        <position position="69"/>
    </location>
</feature>